<evidence type="ECO:0000256" key="6">
    <source>
        <dbReference type="ARBA" id="ARBA00023134"/>
    </source>
</evidence>
<dbReference type="GO" id="GO:0003924">
    <property type="term" value="F:GTPase activity"/>
    <property type="evidence" value="ECO:0007669"/>
    <property type="project" value="InterPro"/>
</dbReference>
<dbReference type="EMBL" id="FQUY01000007">
    <property type="protein sequence ID" value="SHE85611.1"/>
    <property type="molecule type" value="Genomic_DNA"/>
</dbReference>
<dbReference type="GO" id="GO:0003723">
    <property type="term" value="F:RNA binding"/>
    <property type="evidence" value="ECO:0007669"/>
    <property type="project" value="InterPro"/>
</dbReference>
<keyword evidence="3" id="KW-0963">Cytoplasm</keyword>
<evidence type="ECO:0000256" key="7">
    <source>
        <dbReference type="ARBA" id="ARBA00025526"/>
    </source>
</evidence>
<dbReference type="Pfam" id="PF09106">
    <property type="entry name" value="WHD_2nd_SelB"/>
    <property type="match status" value="1"/>
</dbReference>
<dbReference type="CDD" id="cd15491">
    <property type="entry name" value="selB_III"/>
    <property type="match status" value="1"/>
</dbReference>
<dbReference type="GO" id="GO:0001514">
    <property type="term" value="P:selenocysteine incorporation"/>
    <property type="evidence" value="ECO:0007669"/>
    <property type="project" value="InterPro"/>
</dbReference>
<dbReference type="InterPro" id="IPR009000">
    <property type="entry name" value="Transl_B-barrel_sf"/>
</dbReference>
<evidence type="ECO:0000256" key="8">
    <source>
        <dbReference type="ARBA" id="ARBA00031615"/>
    </source>
</evidence>
<dbReference type="CDD" id="cd03696">
    <property type="entry name" value="SelB_II"/>
    <property type="match status" value="1"/>
</dbReference>
<dbReference type="InterPro" id="IPR036388">
    <property type="entry name" value="WH-like_DNA-bd_sf"/>
</dbReference>
<dbReference type="GO" id="GO:0005525">
    <property type="term" value="F:GTP binding"/>
    <property type="evidence" value="ECO:0007669"/>
    <property type="project" value="UniProtKB-KW"/>
</dbReference>
<dbReference type="PROSITE" id="PS00301">
    <property type="entry name" value="G_TR_1"/>
    <property type="match status" value="1"/>
</dbReference>
<evidence type="ECO:0000256" key="1">
    <source>
        <dbReference type="ARBA" id="ARBA00004496"/>
    </source>
</evidence>
<evidence type="ECO:0000313" key="10">
    <source>
        <dbReference type="EMBL" id="SHE85611.1"/>
    </source>
</evidence>
<evidence type="ECO:0000256" key="2">
    <source>
        <dbReference type="ARBA" id="ARBA00015953"/>
    </source>
</evidence>
<dbReference type="InterPro" id="IPR015191">
    <property type="entry name" value="SelB_WHD4"/>
</dbReference>
<dbReference type="RefSeq" id="WP_073237493.1">
    <property type="nucleotide sequence ID" value="NZ_FQUY01000007.1"/>
</dbReference>
<dbReference type="OrthoDB" id="9804504at2"/>
<dbReference type="InterPro" id="IPR057335">
    <property type="entry name" value="Beta-barrel_SelB"/>
</dbReference>
<gene>
    <name evidence="10" type="ORF">SAMN02745133_01278</name>
</gene>
<evidence type="ECO:0000256" key="4">
    <source>
        <dbReference type="ARBA" id="ARBA00022741"/>
    </source>
</evidence>
<accession>A0A1M4WWE8</accession>
<reference evidence="11" key="1">
    <citation type="submission" date="2016-11" db="EMBL/GenBank/DDBJ databases">
        <authorList>
            <person name="Varghese N."/>
            <person name="Submissions S."/>
        </authorList>
    </citation>
    <scope>NUCLEOTIDE SEQUENCE [LARGE SCALE GENOMIC DNA]</scope>
    <source>
        <strain evidence="11">DSM 12395</strain>
    </source>
</reference>
<name>A0A1M4WWE8_9FIRM</name>
<dbReference type="InterPro" id="IPR004161">
    <property type="entry name" value="EFTu-like_2"/>
</dbReference>
<dbReference type="Pfam" id="PF00009">
    <property type="entry name" value="GTP_EFTU"/>
    <property type="match status" value="1"/>
</dbReference>
<comment type="function">
    <text evidence="7">Translation factor necessary for the incorporation of selenocysteine into proteins. It probably replaces EF-Tu for the insertion of selenocysteine directed by the UGA codon. SelB binds GTP and GDP.</text>
</comment>
<dbReference type="InterPro" id="IPR050055">
    <property type="entry name" value="EF-Tu_GTPase"/>
</dbReference>
<dbReference type="Proteomes" id="UP000184148">
    <property type="component" value="Unassembled WGS sequence"/>
</dbReference>
<dbReference type="InterPro" id="IPR036390">
    <property type="entry name" value="WH_DNA-bd_sf"/>
</dbReference>
<organism evidence="10 11">
    <name type="scientific">Desulforamulus putei DSM 12395</name>
    <dbReference type="NCBI Taxonomy" id="1121429"/>
    <lineage>
        <taxon>Bacteria</taxon>
        <taxon>Bacillati</taxon>
        <taxon>Bacillota</taxon>
        <taxon>Clostridia</taxon>
        <taxon>Eubacteriales</taxon>
        <taxon>Peptococcaceae</taxon>
        <taxon>Desulforamulus</taxon>
    </lineage>
</organism>
<keyword evidence="11" id="KW-1185">Reference proteome</keyword>
<dbReference type="Pfam" id="PF09107">
    <property type="entry name" value="WHD_3rd_SelB"/>
    <property type="match status" value="1"/>
</dbReference>
<dbReference type="FunFam" id="3.40.50.300:FF:001064">
    <property type="entry name" value="Selenocysteine-specific translation elongation factor"/>
    <property type="match status" value="1"/>
</dbReference>
<dbReference type="Gene3D" id="3.40.50.300">
    <property type="entry name" value="P-loop containing nucleotide triphosphate hydrolases"/>
    <property type="match status" value="1"/>
</dbReference>
<dbReference type="NCBIfam" id="TIGR00475">
    <property type="entry name" value="selB"/>
    <property type="match status" value="1"/>
</dbReference>
<keyword evidence="10" id="KW-0251">Elongation factor</keyword>
<dbReference type="InterPro" id="IPR015190">
    <property type="entry name" value="Elong_fac_SelB-wing-hlx_typ-2"/>
</dbReference>
<dbReference type="GO" id="GO:0005829">
    <property type="term" value="C:cytosol"/>
    <property type="evidence" value="ECO:0007669"/>
    <property type="project" value="TreeGrafter"/>
</dbReference>
<dbReference type="PANTHER" id="PTHR43721:SF22">
    <property type="entry name" value="ELONGATION FACTOR TU, MITOCHONDRIAL"/>
    <property type="match status" value="1"/>
</dbReference>
<sequence length="636" mass="71053">MKHIVIGTAGHVDHGKTLLIKTLTGTDTDRLKEEKERGISIELGFAQLKLPSGKQAGIVDVPGHERFIKNMLAGVGGIDLVLLVIAADEGVMPQTREHMDIIQLLQVKKGIVVLTKVDLVDEEWLGLVTEEVKEFLKGTVLSQAPVVPVSSVTGQGIPRLLQFIDKLVDDTEERVNTGKLRLPVDRVFSVTGFGTVVTGTLLAGRISVGDTVQIMPQGLVSRVRSVQVHGQKVEQARAGQRTAVNLTGVEVEQVKRGSVIVSPGSVKPSHRMDVRLLLLESAPKGLKNRARVRLYLGTDEILGRVRLLDRDELEPGQEVYAQLELEEQAVAGKGDRFVIRSYSPMRTIGGGAVIDANAPKHKRFRPEVLEALATKEMGTPEELIDQFLAGKQGLFTSEELVTATGLPAPDVEAGLQKLASEEQIKVIPADHKDLVVSLQVYRTWGREIRSMVENYHREYPLREGVPKEELRSRKFSFTNNKSFQYLLQALEVDGMIKIYEKTLASPDFTGELSAGHKRLIEAMVRAIHEGHFQPPSWSEIVKSHKLKEHEAQEYLQYLLRTGKLVKLGDEELYYSAERYRQARQMIVDFLKENKEISVAQTRDLLKTSRKFTLPLLESLDRERVTRRVGDNRVLIQ</sequence>
<evidence type="ECO:0000256" key="5">
    <source>
        <dbReference type="ARBA" id="ARBA00022917"/>
    </source>
</evidence>
<dbReference type="PROSITE" id="PS51722">
    <property type="entry name" value="G_TR_2"/>
    <property type="match status" value="1"/>
</dbReference>
<dbReference type="InterPro" id="IPR005225">
    <property type="entry name" value="Small_GTP-bd"/>
</dbReference>
<dbReference type="Pfam" id="PF03144">
    <property type="entry name" value="GTP_EFTU_D2"/>
    <property type="match status" value="1"/>
</dbReference>
<dbReference type="SUPFAM" id="SSF50447">
    <property type="entry name" value="Translation proteins"/>
    <property type="match status" value="1"/>
</dbReference>
<feature type="domain" description="Tr-type G" evidence="9">
    <location>
        <begin position="1"/>
        <end position="173"/>
    </location>
</feature>
<evidence type="ECO:0000256" key="3">
    <source>
        <dbReference type="ARBA" id="ARBA00022490"/>
    </source>
</evidence>
<dbReference type="PANTHER" id="PTHR43721">
    <property type="entry name" value="ELONGATION FACTOR TU-RELATED"/>
    <property type="match status" value="1"/>
</dbReference>
<dbReference type="InterPro" id="IPR031157">
    <property type="entry name" value="G_TR_CS"/>
</dbReference>
<dbReference type="InterPro" id="IPR027417">
    <property type="entry name" value="P-loop_NTPase"/>
</dbReference>
<protein>
    <recommendedName>
        <fullName evidence="2">Selenocysteine-specific elongation factor</fullName>
    </recommendedName>
    <alternativeName>
        <fullName evidence="8">SelB translation factor</fullName>
    </alternativeName>
</protein>
<dbReference type="SUPFAM" id="SSF50465">
    <property type="entry name" value="EF-Tu/eEF-1alpha/eIF2-gamma C-terminal domain"/>
    <property type="match status" value="1"/>
</dbReference>
<dbReference type="NCBIfam" id="TIGR00231">
    <property type="entry name" value="small_GTP"/>
    <property type="match status" value="1"/>
</dbReference>
<dbReference type="InterPro" id="IPR000795">
    <property type="entry name" value="T_Tr_GTP-bd_dom"/>
</dbReference>
<keyword evidence="6" id="KW-0342">GTP-binding</keyword>
<evidence type="ECO:0000313" key="11">
    <source>
        <dbReference type="Proteomes" id="UP000184148"/>
    </source>
</evidence>
<dbReference type="PRINTS" id="PR00315">
    <property type="entry name" value="ELONGATNFCT"/>
</dbReference>
<dbReference type="Gene3D" id="1.10.10.10">
    <property type="entry name" value="Winged helix-like DNA-binding domain superfamily/Winged helix DNA-binding domain"/>
    <property type="match status" value="1"/>
</dbReference>
<dbReference type="SUPFAM" id="SSF52540">
    <property type="entry name" value="P-loop containing nucleoside triphosphate hydrolases"/>
    <property type="match status" value="1"/>
</dbReference>
<dbReference type="Gene3D" id="1.10.10.2770">
    <property type="match status" value="1"/>
</dbReference>
<keyword evidence="5" id="KW-0648">Protein biosynthesis</keyword>
<proteinExistence type="predicted"/>
<keyword evidence="4" id="KW-0547">Nucleotide-binding</keyword>
<dbReference type="Gene3D" id="2.40.30.10">
    <property type="entry name" value="Translation factors"/>
    <property type="match status" value="2"/>
</dbReference>
<dbReference type="InterPro" id="IPR009001">
    <property type="entry name" value="Transl_elong_EF1A/Init_IF2_C"/>
</dbReference>
<dbReference type="AlphaFoldDB" id="A0A1M4WWE8"/>
<comment type="subcellular location">
    <subcellularLocation>
        <location evidence="1">Cytoplasm</location>
    </subcellularLocation>
</comment>
<dbReference type="SUPFAM" id="SSF46785">
    <property type="entry name" value="Winged helix' DNA-binding domain"/>
    <property type="match status" value="3"/>
</dbReference>
<evidence type="ECO:0000259" key="9">
    <source>
        <dbReference type="PROSITE" id="PS51722"/>
    </source>
</evidence>
<dbReference type="CDD" id="cd04171">
    <property type="entry name" value="SelB"/>
    <property type="match status" value="1"/>
</dbReference>
<dbReference type="STRING" id="1121429.SAMN02745133_01278"/>
<dbReference type="Pfam" id="PF25461">
    <property type="entry name" value="Beta-barrel_SelB"/>
    <property type="match status" value="1"/>
</dbReference>
<dbReference type="InterPro" id="IPR004535">
    <property type="entry name" value="Transl_elong_SelB"/>
</dbReference>
<dbReference type="GO" id="GO:0003746">
    <property type="term" value="F:translation elongation factor activity"/>
    <property type="evidence" value="ECO:0007669"/>
    <property type="project" value="UniProtKB-KW"/>
</dbReference>